<dbReference type="OrthoDB" id="4966106at2"/>
<dbReference type="EMBL" id="CP001343">
    <property type="protein sequence ID" value="ACL42494.1"/>
    <property type="molecule type" value="Genomic_DNA"/>
</dbReference>
<protein>
    <submittedName>
        <fullName evidence="2">Uncharacterized protein</fullName>
    </submittedName>
</protein>
<evidence type="ECO:0000313" key="3">
    <source>
        <dbReference type="Proteomes" id="UP000002505"/>
    </source>
</evidence>
<name>B8HJ96_PSECP</name>
<evidence type="ECO:0000313" key="2">
    <source>
        <dbReference type="EMBL" id="ACL42494.1"/>
    </source>
</evidence>
<sequence length="236" mass="25050">MSLTSSPGKMDLSALGGLKKRAPQPVQSPILSDSAPADPAPEIAAMTVPQAREGHVEVSAPVQGSHGESAAEPASPSGTTSDALAGGLEAPAVEHLPVQARGVRQEIQPADEEHSGHVTLYLPKDLNQWLGEHHDSTGISYPGIVLNAISWAAADNKFAEIFAPDDSPIPANDIFGRAPTKPKPARGAVEPETRPLRFRKDHMRVIISLARTWTADNRNAFFVGVLTAFRRQQNGG</sequence>
<dbReference type="HOGENOM" id="CLU_1173540_0_0_11"/>
<keyword evidence="3" id="KW-1185">Reference proteome</keyword>
<feature type="region of interest" description="Disordered" evidence="1">
    <location>
        <begin position="1"/>
        <end position="84"/>
    </location>
</feature>
<dbReference type="KEGG" id="ach:Achl_4543"/>
<accession>B8HJ96</accession>
<dbReference type="Proteomes" id="UP000002505">
    <property type="component" value="Plasmid pACHL02"/>
</dbReference>
<keyword evidence="2" id="KW-0614">Plasmid</keyword>
<proteinExistence type="predicted"/>
<evidence type="ECO:0000256" key="1">
    <source>
        <dbReference type="SAM" id="MobiDB-lite"/>
    </source>
</evidence>
<dbReference type="AlphaFoldDB" id="B8HJ96"/>
<geneLocation type="plasmid" evidence="2 3">
    <name>pACHL02</name>
</geneLocation>
<reference evidence="2" key="1">
    <citation type="submission" date="2009-01" db="EMBL/GenBank/DDBJ databases">
        <title>Complete sequence of plasmid2 of Arthrobacter chlorophenolicus A6.</title>
        <authorList>
            <consortium name="US DOE Joint Genome Institute"/>
            <person name="Lucas S."/>
            <person name="Copeland A."/>
            <person name="Lapidus A."/>
            <person name="Glavina del Rio T."/>
            <person name="Tice H."/>
            <person name="Bruce D."/>
            <person name="Goodwin L."/>
            <person name="Pitluck S."/>
            <person name="Goltsman E."/>
            <person name="Clum A."/>
            <person name="Larimer F."/>
            <person name="Land M."/>
            <person name="Hauser L."/>
            <person name="Kyrpides N."/>
            <person name="Mikhailova N."/>
            <person name="Jansson J."/>
            <person name="Richardson P."/>
        </authorList>
    </citation>
    <scope>NUCLEOTIDE SEQUENCE [LARGE SCALE GENOMIC DNA]</scope>
    <source>
        <strain evidence="2">A6</strain>
        <plasmid evidence="2">pACHL02</plasmid>
    </source>
</reference>
<organism evidence="2 3">
    <name type="scientific">Pseudarthrobacter chlorophenolicus (strain ATCC 700700 / DSM 12829 / CIP 107037 / JCM 12360 / KCTC 9906 / NCIMB 13794 / A6)</name>
    <name type="common">Arthrobacter chlorophenolicus</name>
    <dbReference type="NCBI Taxonomy" id="452863"/>
    <lineage>
        <taxon>Bacteria</taxon>
        <taxon>Bacillati</taxon>
        <taxon>Actinomycetota</taxon>
        <taxon>Actinomycetes</taxon>
        <taxon>Micrococcales</taxon>
        <taxon>Micrococcaceae</taxon>
        <taxon>Pseudarthrobacter</taxon>
    </lineage>
</organism>
<gene>
    <name evidence="2" type="ordered locus">Achl_4543</name>
</gene>